<evidence type="ECO:0000256" key="1">
    <source>
        <dbReference type="ARBA" id="ARBA00004651"/>
    </source>
</evidence>
<gene>
    <name evidence="7" type="ORF">C0081_22725</name>
</gene>
<dbReference type="InterPro" id="IPR051461">
    <property type="entry name" value="UPF0750_membrane"/>
</dbReference>
<reference evidence="7 8" key="1">
    <citation type="submission" date="2018-01" db="EMBL/GenBank/DDBJ databases">
        <title>The draft genome sequence of Cohaesibacter sp. H1304.</title>
        <authorList>
            <person name="Wang N.-N."/>
            <person name="Du Z.-J."/>
        </authorList>
    </citation>
    <scope>NUCLEOTIDE SEQUENCE [LARGE SCALE GENOMIC DNA]</scope>
    <source>
        <strain evidence="7 8">H1304</strain>
    </source>
</reference>
<dbReference type="Proteomes" id="UP000234881">
    <property type="component" value="Unassembled WGS sequence"/>
</dbReference>
<evidence type="ECO:0000313" key="8">
    <source>
        <dbReference type="Proteomes" id="UP000234881"/>
    </source>
</evidence>
<feature type="transmembrane region" description="Helical" evidence="6">
    <location>
        <begin position="154"/>
        <end position="174"/>
    </location>
</feature>
<evidence type="ECO:0000256" key="2">
    <source>
        <dbReference type="ARBA" id="ARBA00022475"/>
    </source>
</evidence>
<dbReference type="Pfam" id="PF02588">
    <property type="entry name" value="YitT_membrane"/>
    <property type="match status" value="1"/>
</dbReference>
<dbReference type="EMBL" id="PKUQ01000055">
    <property type="protein sequence ID" value="PLW75103.1"/>
    <property type="molecule type" value="Genomic_DNA"/>
</dbReference>
<comment type="caution">
    <text evidence="7">The sequence shown here is derived from an EMBL/GenBank/DDBJ whole genome shotgun (WGS) entry which is preliminary data.</text>
</comment>
<keyword evidence="2" id="KW-1003">Cell membrane</keyword>
<dbReference type="PANTHER" id="PTHR33545">
    <property type="entry name" value="UPF0750 MEMBRANE PROTEIN YITT-RELATED"/>
    <property type="match status" value="1"/>
</dbReference>
<feature type="transmembrane region" description="Helical" evidence="6">
    <location>
        <begin position="23"/>
        <end position="42"/>
    </location>
</feature>
<dbReference type="InterPro" id="IPR003740">
    <property type="entry name" value="YitT"/>
</dbReference>
<protein>
    <submittedName>
        <fullName evidence="7">YitT family protein</fullName>
    </submittedName>
</protein>
<proteinExistence type="predicted"/>
<keyword evidence="5 6" id="KW-0472">Membrane</keyword>
<evidence type="ECO:0000256" key="5">
    <source>
        <dbReference type="ARBA" id="ARBA00023136"/>
    </source>
</evidence>
<keyword evidence="3 6" id="KW-0812">Transmembrane</keyword>
<dbReference type="RefSeq" id="WP_101536003.1">
    <property type="nucleotide sequence ID" value="NZ_JBFHIU010000001.1"/>
</dbReference>
<evidence type="ECO:0000256" key="4">
    <source>
        <dbReference type="ARBA" id="ARBA00022989"/>
    </source>
</evidence>
<comment type="subcellular location">
    <subcellularLocation>
        <location evidence="1">Cell membrane</location>
        <topology evidence="1">Multi-pass membrane protein</topology>
    </subcellularLocation>
</comment>
<sequence>MSISTDTKTTIEKHSLFDDLQGLAYGIFSCAIGLVFLTHLGFLTGQTAGLALLIAYTTGYKFGVVFFLVNIPFYWFTYKRLGLRFTVKSAICVAAMSVLVEIIPATIVFESLNPLVGTLAFGALTGSGLLAIIRHEGSLGGAGAMALTIQESTGFRAGYVQQIFDLVLFATALFFFPLEVVTWSIFGSLILNGIIALNHRRDRYIAR</sequence>
<evidence type="ECO:0000256" key="3">
    <source>
        <dbReference type="ARBA" id="ARBA00022692"/>
    </source>
</evidence>
<name>A0A2N5XKQ6_9HYPH</name>
<feature type="transmembrane region" description="Helical" evidence="6">
    <location>
        <begin position="90"/>
        <end position="109"/>
    </location>
</feature>
<evidence type="ECO:0000313" key="7">
    <source>
        <dbReference type="EMBL" id="PLW75103.1"/>
    </source>
</evidence>
<feature type="transmembrane region" description="Helical" evidence="6">
    <location>
        <begin position="115"/>
        <end position="133"/>
    </location>
</feature>
<dbReference type="AlphaFoldDB" id="A0A2N5XKQ6"/>
<keyword evidence="4 6" id="KW-1133">Transmembrane helix</keyword>
<keyword evidence="8" id="KW-1185">Reference proteome</keyword>
<evidence type="ECO:0000256" key="6">
    <source>
        <dbReference type="SAM" id="Phobius"/>
    </source>
</evidence>
<dbReference type="OrthoDB" id="3296441at2"/>
<dbReference type="GO" id="GO:0005886">
    <property type="term" value="C:plasma membrane"/>
    <property type="evidence" value="ECO:0007669"/>
    <property type="project" value="UniProtKB-SubCell"/>
</dbReference>
<feature type="transmembrane region" description="Helical" evidence="6">
    <location>
        <begin position="48"/>
        <end position="69"/>
    </location>
</feature>
<feature type="transmembrane region" description="Helical" evidence="6">
    <location>
        <begin position="180"/>
        <end position="197"/>
    </location>
</feature>
<dbReference type="PANTHER" id="PTHR33545:SF5">
    <property type="entry name" value="UPF0750 MEMBRANE PROTEIN YITT"/>
    <property type="match status" value="1"/>
</dbReference>
<accession>A0A2N5XKQ6</accession>
<organism evidence="7 8">
    <name type="scientific">Cohaesibacter celericrescens</name>
    <dbReference type="NCBI Taxonomy" id="2067669"/>
    <lineage>
        <taxon>Bacteria</taxon>
        <taxon>Pseudomonadati</taxon>
        <taxon>Pseudomonadota</taxon>
        <taxon>Alphaproteobacteria</taxon>
        <taxon>Hyphomicrobiales</taxon>
        <taxon>Cohaesibacteraceae</taxon>
    </lineage>
</organism>